<dbReference type="Pfam" id="PF02255">
    <property type="entry name" value="PTS_IIA"/>
    <property type="match status" value="1"/>
</dbReference>
<reference evidence="8 9" key="1">
    <citation type="journal article" date="2015" name="Genome Announc.">
        <title>Expanding the biotechnology potential of lactobacilli through comparative genomics of 213 strains and associated genera.</title>
        <authorList>
            <person name="Sun Z."/>
            <person name="Harris H.M."/>
            <person name="McCann A."/>
            <person name="Guo C."/>
            <person name="Argimon S."/>
            <person name="Zhang W."/>
            <person name="Yang X."/>
            <person name="Jeffery I.B."/>
            <person name="Cooney J.C."/>
            <person name="Kagawa T.F."/>
            <person name="Liu W."/>
            <person name="Song Y."/>
            <person name="Salvetti E."/>
            <person name="Wrobel A."/>
            <person name="Rasinkangas P."/>
            <person name="Parkhill J."/>
            <person name="Rea M.C."/>
            <person name="O'Sullivan O."/>
            <person name="Ritari J."/>
            <person name="Douillard F.P."/>
            <person name="Paul Ross R."/>
            <person name="Yang R."/>
            <person name="Briner A.E."/>
            <person name="Felis G.E."/>
            <person name="de Vos W.M."/>
            <person name="Barrangou R."/>
            <person name="Klaenhammer T.R."/>
            <person name="Caufield P.W."/>
            <person name="Cui Y."/>
            <person name="Zhang H."/>
            <person name="O'Toole P.W."/>
        </authorList>
    </citation>
    <scope>NUCLEOTIDE SEQUENCE [LARGE SCALE GENOMIC DNA]</scope>
    <source>
        <strain evidence="8 9">DSM 20605</strain>
    </source>
</reference>
<keyword evidence="2" id="KW-0762">Sugar transport</keyword>
<dbReference type="OrthoDB" id="350602at2"/>
<evidence type="ECO:0000313" key="9">
    <source>
        <dbReference type="Proteomes" id="UP000051576"/>
    </source>
</evidence>
<dbReference type="InterPro" id="IPR003188">
    <property type="entry name" value="PTS_IIA_lac/cel"/>
</dbReference>
<feature type="active site" description="Tele-phosphohistidine intermediate" evidence="5">
    <location>
        <position position="76"/>
    </location>
</feature>
<comment type="caution">
    <text evidence="8">The sequence shown here is derived from an EMBL/GenBank/DDBJ whole genome shotgun (WGS) entry which is preliminary data.</text>
</comment>
<dbReference type="RefSeq" id="WP_010579738.1">
    <property type="nucleotide sequence ID" value="NZ_AHYZ01000032.1"/>
</dbReference>
<dbReference type="PIRSF" id="PIRSF000699">
    <property type="entry name" value="PTS_IILac_III"/>
    <property type="match status" value="1"/>
</dbReference>
<dbReference type="GO" id="GO:0016740">
    <property type="term" value="F:transferase activity"/>
    <property type="evidence" value="ECO:0007669"/>
    <property type="project" value="UniProtKB-KW"/>
</dbReference>
<keyword evidence="1" id="KW-0813">Transport</keyword>
<evidence type="ECO:0000256" key="5">
    <source>
        <dbReference type="PIRSR" id="PIRSR000699-1"/>
    </source>
</evidence>
<sequence length="110" mass="12640">MNGIEEIIFEIISNSGEARSILMDVIQRAEKGDFEQSEVKINEAEKRLKNAQKAHFKIITSEAKKRQLPISLLLVHAEDQMMAAELIHDLTKTLVQTEKRIAQLEEKLKR</sequence>
<dbReference type="eggNOG" id="COG1447">
    <property type="taxonomic scope" value="Bacteria"/>
</dbReference>
<dbReference type="PANTHER" id="PTHR34382">
    <property type="entry name" value="PTS SYSTEM N,N'-DIACETYLCHITOBIOSE-SPECIFIC EIIA COMPONENT"/>
    <property type="match status" value="1"/>
</dbReference>
<dbReference type="GO" id="GO:0046872">
    <property type="term" value="F:metal ion binding"/>
    <property type="evidence" value="ECO:0007669"/>
    <property type="project" value="UniProtKB-KW"/>
</dbReference>
<protein>
    <submittedName>
        <fullName evidence="8">Uncharacterized protein</fullName>
    </submittedName>
</protein>
<dbReference type="STRING" id="1133569.FD21_GL001480"/>
<evidence type="ECO:0000256" key="3">
    <source>
        <dbReference type="ARBA" id="ARBA00022679"/>
    </source>
</evidence>
<name>A0A0R2C9I1_9LACO</name>
<organism evidence="8 9">
    <name type="scientific">Liquorilactobacillus vini DSM 20605</name>
    <dbReference type="NCBI Taxonomy" id="1133569"/>
    <lineage>
        <taxon>Bacteria</taxon>
        <taxon>Bacillati</taxon>
        <taxon>Bacillota</taxon>
        <taxon>Bacilli</taxon>
        <taxon>Lactobacillales</taxon>
        <taxon>Lactobacillaceae</taxon>
        <taxon>Liquorilactobacillus</taxon>
    </lineage>
</organism>
<evidence type="ECO:0000256" key="2">
    <source>
        <dbReference type="ARBA" id="ARBA00022597"/>
    </source>
</evidence>
<evidence type="ECO:0000256" key="1">
    <source>
        <dbReference type="ARBA" id="ARBA00022448"/>
    </source>
</evidence>
<comment type="cofactor">
    <cofactor evidence="6">
        <name>Mg(2+)</name>
        <dbReference type="ChEBI" id="CHEBI:18420"/>
    </cofactor>
    <text evidence="6">Binds 1 Mg(2+) ion per trimer.</text>
</comment>
<keyword evidence="9" id="KW-1185">Reference proteome</keyword>
<dbReference type="AlphaFoldDB" id="A0A0R2C9I1"/>
<evidence type="ECO:0000256" key="7">
    <source>
        <dbReference type="PROSITE-ProRule" id="PRU00418"/>
    </source>
</evidence>
<dbReference type="EMBL" id="AYYX01000044">
    <property type="protein sequence ID" value="KRM86660.1"/>
    <property type="molecule type" value="Genomic_DNA"/>
</dbReference>
<dbReference type="Gene3D" id="1.20.58.80">
    <property type="entry name" value="Phosphotransferase system, lactose/cellobiose-type IIA subunit"/>
    <property type="match status" value="1"/>
</dbReference>
<dbReference type="PROSITE" id="PS51095">
    <property type="entry name" value="PTS_EIIA_TYPE_3"/>
    <property type="match status" value="1"/>
</dbReference>
<keyword evidence="6" id="KW-0479">Metal-binding</keyword>
<dbReference type="PATRIC" id="fig|1133569.4.peg.1622"/>
<dbReference type="GO" id="GO:0009401">
    <property type="term" value="P:phosphoenolpyruvate-dependent sugar phosphotransferase system"/>
    <property type="evidence" value="ECO:0007669"/>
    <property type="project" value="UniProtKB-KW"/>
</dbReference>
<accession>A0A0R2C9I1</accession>
<dbReference type="InterPro" id="IPR036542">
    <property type="entry name" value="PTS_IIA_lac/cel_sf"/>
</dbReference>
<dbReference type="Proteomes" id="UP000051576">
    <property type="component" value="Unassembled WGS sequence"/>
</dbReference>
<gene>
    <name evidence="8" type="ORF">FD21_GL001480</name>
</gene>
<evidence type="ECO:0000256" key="6">
    <source>
        <dbReference type="PIRSR" id="PIRSR000699-2"/>
    </source>
</evidence>
<evidence type="ECO:0000256" key="4">
    <source>
        <dbReference type="ARBA" id="ARBA00022683"/>
    </source>
</evidence>
<keyword evidence="6" id="KW-0460">Magnesium</keyword>
<feature type="modified residue" description="Phosphohistidine; by HPr" evidence="7">
    <location>
        <position position="76"/>
    </location>
</feature>
<feature type="binding site" evidence="6">
    <location>
        <position position="79"/>
    </location>
    <ligand>
        <name>Mg(2+)</name>
        <dbReference type="ChEBI" id="CHEBI:18420"/>
        <note>ligand shared between all trimeric partners</note>
    </ligand>
</feature>
<keyword evidence="4" id="KW-0598">Phosphotransferase system</keyword>
<dbReference type="SUPFAM" id="SSF46973">
    <property type="entry name" value="Enzyme IIa from lactose specific PTS, IIa-lac"/>
    <property type="match status" value="1"/>
</dbReference>
<keyword evidence="3" id="KW-0808">Transferase</keyword>
<proteinExistence type="predicted"/>
<dbReference type="PANTHER" id="PTHR34382:SF7">
    <property type="entry name" value="PTS SYSTEM N,N'-DIACETYLCHITOBIOSE-SPECIFIC EIIA COMPONENT"/>
    <property type="match status" value="1"/>
</dbReference>
<evidence type="ECO:0000313" key="8">
    <source>
        <dbReference type="EMBL" id="KRM86660.1"/>
    </source>
</evidence>